<dbReference type="KEGG" id="whr:OG579_10005"/>
<evidence type="ECO:0000313" key="3">
    <source>
        <dbReference type="EMBL" id="WUM22068.1"/>
    </source>
</evidence>
<reference evidence="3 4" key="1">
    <citation type="submission" date="2022-10" db="EMBL/GenBank/DDBJ databases">
        <title>The complete genomes of actinobacterial strains from the NBC collection.</title>
        <authorList>
            <person name="Joergensen T.S."/>
            <person name="Alvarez Arevalo M."/>
            <person name="Sterndorff E.B."/>
            <person name="Faurdal D."/>
            <person name="Vuksanovic O."/>
            <person name="Mourched A.-S."/>
            <person name="Charusanti P."/>
            <person name="Shaw S."/>
            <person name="Blin K."/>
            <person name="Weber T."/>
        </authorList>
    </citation>
    <scope>NUCLEOTIDE SEQUENCE [LARGE SCALE GENOMIC DNA]</scope>
    <source>
        <strain evidence="3 4">NBC_00319</strain>
    </source>
</reference>
<keyword evidence="2" id="KW-0732">Signal</keyword>
<feature type="compositionally biased region" description="Low complexity" evidence="1">
    <location>
        <begin position="41"/>
        <end position="62"/>
    </location>
</feature>
<evidence type="ECO:0008006" key="5">
    <source>
        <dbReference type="Google" id="ProtNLM"/>
    </source>
</evidence>
<gene>
    <name evidence="3" type="ORF">OG579_10005</name>
</gene>
<name>A0AAU4K7F2_9NOCA</name>
<dbReference type="RefSeq" id="WP_328859003.1">
    <property type="nucleotide sequence ID" value="NZ_CP108021.1"/>
</dbReference>
<dbReference type="EMBL" id="CP108021">
    <property type="protein sequence ID" value="WUM22068.1"/>
    <property type="molecule type" value="Genomic_DNA"/>
</dbReference>
<evidence type="ECO:0000256" key="2">
    <source>
        <dbReference type="SAM" id="SignalP"/>
    </source>
</evidence>
<keyword evidence="4" id="KW-1185">Reference proteome</keyword>
<organism evidence="3 4">
    <name type="scientific">Williamsia herbipolensis</name>
    <dbReference type="NCBI Taxonomy" id="1603258"/>
    <lineage>
        <taxon>Bacteria</taxon>
        <taxon>Bacillati</taxon>
        <taxon>Actinomycetota</taxon>
        <taxon>Actinomycetes</taxon>
        <taxon>Mycobacteriales</taxon>
        <taxon>Nocardiaceae</taxon>
        <taxon>Williamsia</taxon>
    </lineage>
</organism>
<feature type="signal peptide" evidence="2">
    <location>
        <begin position="1"/>
        <end position="19"/>
    </location>
</feature>
<dbReference type="AlphaFoldDB" id="A0AAU4K7F2"/>
<evidence type="ECO:0000313" key="4">
    <source>
        <dbReference type="Proteomes" id="UP001432128"/>
    </source>
</evidence>
<dbReference type="PROSITE" id="PS51257">
    <property type="entry name" value="PROKAR_LIPOPROTEIN"/>
    <property type="match status" value="1"/>
</dbReference>
<accession>A0AAU4K7F2</accession>
<dbReference type="Proteomes" id="UP001432128">
    <property type="component" value="Chromosome"/>
</dbReference>
<evidence type="ECO:0000256" key="1">
    <source>
        <dbReference type="SAM" id="MobiDB-lite"/>
    </source>
</evidence>
<sequence>MNIRAIAPVVAGLAVAALAGCGSSDDSAATATSAVTVTRTVTPSAPSTTVPTPVVTETVTSTGDAPTDDSDDNAAQPVRSAPTATSSFVGHYQAHDADMDITRDGTGWMDLGDGAANYERWRTAWSPSGSSITIRLVRRDELRGVGMSGTVGQGTTFSATFTSGSQGITILHMTKGGQKYVDWCDVNRFGGAYECGA</sequence>
<feature type="region of interest" description="Disordered" evidence="1">
    <location>
        <begin position="41"/>
        <end position="87"/>
    </location>
</feature>
<proteinExistence type="predicted"/>
<protein>
    <recommendedName>
        <fullName evidence="5">Lipoprotein</fullName>
    </recommendedName>
</protein>
<feature type="chain" id="PRO_5044007877" description="Lipoprotein" evidence="2">
    <location>
        <begin position="20"/>
        <end position="197"/>
    </location>
</feature>